<gene>
    <name evidence="2" type="ORF">MOP44_16185</name>
</gene>
<organism evidence="2 3">
    <name type="scientific">Occallatibacter riparius</name>
    <dbReference type="NCBI Taxonomy" id="1002689"/>
    <lineage>
        <taxon>Bacteria</taxon>
        <taxon>Pseudomonadati</taxon>
        <taxon>Acidobacteriota</taxon>
        <taxon>Terriglobia</taxon>
        <taxon>Terriglobales</taxon>
        <taxon>Acidobacteriaceae</taxon>
        <taxon>Occallatibacter</taxon>
    </lineage>
</organism>
<evidence type="ECO:0000313" key="2">
    <source>
        <dbReference type="EMBL" id="UWZ82110.1"/>
    </source>
</evidence>
<dbReference type="RefSeq" id="WP_260791204.1">
    <property type="nucleotide sequence ID" value="NZ_CP093313.1"/>
</dbReference>
<keyword evidence="3" id="KW-1185">Reference proteome</keyword>
<feature type="transmembrane region" description="Helical" evidence="1">
    <location>
        <begin position="137"/>
        <end position="157"/>
    </location>
</feature>
<dbReference type="Pfam" id="PF09900">
    <property type="entry name" value="DUF2127"/>
    <property type="match status" value="1"/>
</dbReference>
<evidence type="ECO:0000256" key="1">
    <source>
        <dbReference type="SAM" id="Phobius"/>
    </source>
</evidence>
<accession>A0A9J7BMH2</accession>
<dbReference type="Proteomes" id="UP001059380">
    <property type="component" value="Chromosome"/>
</dbReference>
<reference evidence="2" key="1">
    <citation type="submission" date="2021-04" db="EMBL/GenBank/DDBJ databases">
        <title>Phylogenetic analysis of Acidobacteriaceae.</title>
        <authorList>
            <person name="Qiu L."/>
            <person name="Zhang Q."/>
        </authorList>
    </citation>
    <scope>NUCLEOTIDE SEQUENCE</scope>
    <source>
        <strain evidence="2">DSM 25168</strain>
    </source>
</reference>
<proteinExistence type="predicted"/>
<evidence type="ECO:0000313" key="3">
    <source>
        <dbReference type="Proteomes" id="UP001059380"/>
    </source>
</evidence>
<feature type="transmembrane region" description="Helical" evidence="1">
    <location>
        <begin position="16"/>
        <end position="40"/>
    </location>
</feature>
<keyword evidence="1" id="KW-0472">Membrane</keyword>
<keyword evidence="1" id="KW-0812">Transmembrane</keyword>
<name>A0A9J7BMH2_9BACT</name>
<dbReference type="EMBL" id="CP093313">
    <property type="protein sequence ID" value="UWZ82110.1"/>
    <property type="molecule type" value="Genomic_DNA"/>
</dbReference>
<dbReference type="InterPro" id="IPR021125">
    <property type="entry name" value="DUF2127"/>
</dbReference>
<sequence>MTGTSQIVKKSPNHHAGLILIAAYKILCALLFVLVGVGALRLLHKDVDDFAWHALVEVLHWNPESRVVSFLLERAELLDDPMLKRIGFGAFCYGAVCVAEGIGLYLEKVWGEVLTILITASFLPFEIHELFRRVTPVRVSLLAINLVVLGYLLYLVGEKGARRAKERHAFTNKAV</sequence>
<protein>
    <submittedName>
        <fullName evidence="2">DUF2127 domain-containing protein</fullName>
    </submittedName>
</protein>
<dbReference type="KEGG" id="orp:MOP44_16185"/>
<feature type="transmembrane region" description="Helical" evidence="1">
    <location>
        <begin position="86"/>
        <end position="106"/>
    </location>
</feature>
<keyword evidence="1" id="KW-1133">Transmembrane helix</keyword>
<dbReference type="AlphaFoldDB" id="A0A9J7BMH2"/>